<evidence type="ECO:0000313" key="2">
    <source>
        <dbReference type="Proteomes" id="UP000078555"/>
    </source>
</evidence>
<proteinExistence type="predicted"/>
<evidence type="ECO:0000313" key="1">
    <source>
        <dbReference type="EMBL" id="SBT32544.1"/>
    </source>
</evidence>
<dbReference type="Proteomes" id="UP000078555">
    <property type="component" value="Unassembled WGS sequence"/>
</dbReference>
<accession>A0A1A8YLV9</accession>
<name>A0A1A8YLV9_PLAOA</name>
<dbReference type="EMBL" id="FLRD01000040">
    <property type="protein sequence ID" value="SBT32544.1"/>
    <property type="molecule type" value="Genomic_DNA"/>
</dbReference>
<reference evidence="2" key="1">
    <citation type="submission" date="2016-05" db="EMBL/GenBank/DDBJ databases">
        <authorList>
            <person name="Naeem Raeece"/>
        </authorList>
    </citation>
    <scope>NUCLEOTIDE SEQUENCE [LARGE SCALE GENOMIC DNA]</scope>
</reference>
<protein>
    <submittedName>
        <fullName evidence="1">Uncharacterized protein</fullName>
    </submittedName>
</protein>
<gene>
    <name evidence="1" type="ORF">POVWA1_012610</name>
</gene>
<organism evidence="1 2">
    <name type="scientific">Plasmodium ovale wallikeri</name>
    <dbReference type="NCBI Taxonomy" id="864142"/>
    <lineage>
        <taxon>Eukaryota</taxon>
        <taxon>Sar</taxon>
        <taxon>Alveolata</taxon>
        <taxon>Apicomplexa</taxon>
        <taxon>Aconoidasida</taxon>
        <taxon>Haemosporida</taxon>
        <taxon>Plasmodiidae</taxon>
        <taxon>Plasmodium</taxon>
        <taxon>Plasmodium (Plasmodium)</taxon>
    </lineage>
</organism>
<dbReference type="AlphaFoldDB" id="A0A1A8YLV9"/>
<keyword evidence="2" id="KW-1185">Reference proteome</keyword>
<sequence length="125" mass="14815">MATPMKCPFYMYFIREGKNFKTLERGRFFFEVKQREEKQSEKAEIKSREKKRLLNVLPKMIDSLDAFCTPPKMLLLRSDYSLCTAPLSGSKTKSQIHPRHEHPLNRIAVEEFRNNVSTLLHRERV</sequence>